<evidence type="ECO:0000256" key="1">
    <source>
        <dbReference type="SAM" id="MobiDB-lite"/>
    </source>
</evidence>
<dbReference type="AlphaFoldDB" id="A0A540WHB8"/>
<dbReference type="SUPFAM" id="SSF47090">
    <property type="entry name" value="PGBD-like"/>
    <property type="match status" value="1"/>
</dbReference>
<keyword evidence="4" id="KW-1185">Reference proteome</keyword>
<dbReference type="InterPro" id="IPR036365">
    <property type="entry name" value="PGBD-like_sf"/>
</dbReference>
<dbReference type="InterPro" id="IPR036366">
    <property type="entry name" value="PGBDSf"/>
</dbReference>
<evidence type="ECO:0000313" key="3">
    <source>
        <dbReference type="EMBL" id="TQF08416.1"/>
    </source>
</evidence>
<dbReference type="Proteomes" id="UP000315369">
    <property type="component" value="Unassembled WGS sequence"/>
</dbReference>
<organism evidence="3 4">
    <name type="scientific">Myxococcus llanfairpwllgwyngyllgogerychwyrndrobwllllantysiliogogogochensis</name>
    <dbReference type="NCBI Taxonomy" id="2590453"/>
    <lineage>
        <taxon>Bacteria</taxon>
        <taxon>Pseudomonadati</taxon>
        <taxon>Myxococcota</taxon>
        <taxon>Myxococcia</taxon>
        <taxon>Myxococcales</taxon>
        <taxon>Cystobacterineae</taxon>
        <taxon>Myxococcaceae</taxon>
        <taxon>Myxococcus</taxon>
    </lineage>
</organism>
<dbReference type="OrthoDB" id="9808544at2"/>
<protein>
    <submittedName>
        <fullName evidence="3">Peptidoglycan-binding protein</fullName>
    </submittedName>
</protein>
<evidence type="ECO:0000313" key="4">
    <source>
        <dbReference type="Proteomes" id="UP000315369"/>
    </source>
</evidence>
<feature type="compositionally biased region" description="Gly residues" evidence="1">
    <location>
        <begin position="1"/>
        <end position="11"/>
    </location>
</feature>
<feature type="region of interest" description="Disordered" evidence="1">
    <location>
        <begin position="1"/>
        <end position="43"/>
    </location>
</feature>
<sequence>YDVGTPDGGMGPKTSNGLRAFQKDKGLPVTGRLDAATTDALSR</sequence>
<evidence type="ECO:0000259" key="2">
    <source>
        <dbReference type="Pfam" id="PF01471"/>
    </source>
</evidence>
<reference evidence="3 4" key="1">
    <citation type="submission" date="2019-06" db="EMBL/GenBank/DDBJ databases">
        <authorList>
            <person name="Livingstone P."/>
            <person name="Whitworth D."/>
        </authorList>
    </citation>
    <scope>NUCLEOTIDE SEQUENCE [LARGE SCALE GENOMIC DNA]</scope>
    <source>
        <strain evidence="3 4">AM401</strain>
    </source>
</reference>
<accession>A0A540WHB8</accession>
<dbReference type="InterPro" id="IPR002477">
    <property type="entry name" value="Peptidoglycan-bd-like"/>
</dbReference>
<feature type="domain" description="Peptidoglycan binding-like" evidence="2">
    <location>
        <begin position="1"/>
        <end position="41"/>
    </location>
</feature>
<comment type="caution">
    <text evidence="3">The sequence shown here is derived from an EMBL/GenBank/DDBJ whole genome shotgun (WGS) entry which is preliminary data.</text>
</comment>
<dbReference type="Pfam" id="PF01471">
    <property type="entry name" value="PG_binding_1"/>
    <property type="match status" value="1"/>
</dbReference>
<dbReference type="EMBL" id="VIFM01000686">
    <property type="protein sequence ID" value="TQF08416.1"/>
    <property type="molecule type" value="Genomic_DNA"/>
</dbReference>
<name>A0A540WHB8_9BACT</name>
<proteinExistence type="predicted"/>
<gene>
    <name evidence="3" type="ORF">FJV41_50045</name>
</gene>
<dbReference type="Gene3D" id="1.10.101.10">
    <property type="entry name" value="PGBD-like superfamily/PGBD"/>
    <property type="match status" value="1"/>
</dbReference>
<feature type="non-terminal residue" evidence="3">
    <location>
        <position position="1"/>
    </location>
</feature>